<dbReference type="Proteomes" id="UP000031419">
    <property type="component" value="Unassembled WGS sequence"/>
</dbReference>
<dbReference type="EMBL" id="JNVU01000003">
    <property type="protein sequence ID" value="KEI46053.1"/>
    <property type="molecule type" value="Genomic_DNA"/>
</dbReference>
<dbReference type="OrthoDB" id="5196645at2"/>
<comment type="caution">
    <text evidence="3">The sequence shown here is derived from an EMBL/GenBank/DDBJ whole genome shotgun (WGS) entry which is preliminary data.</text>
</comment>
<evidence type="ECO:0000256" key="1">
    <source>
        <dbReference type="SAM" id="Phobius"/>
    </source>
</evidence>
<dbReference type="Pfam" id="PF07510">
    <property type="entry name" value="GmrSD_C"/>
    <property type="match status" value="1"/>
</dbReference>
<accession>A0A073B230</accession>
<feature type="domain" description="GmrSD restriction endonucleases C-terminal" evidence="2">
    <location>
        <begin position="111"/>
        <end position="213"/>
    </location>
</feature>
<dbReference type="InterPro" id="IPR011089">
    <property type="entry name" value="GmrSD_C"/>
</dbReference>
<dbReference type="PANTHER" id="PTHR24094">
    <property type="entry name" value="SECRETED PROTEIN"/>
    <property type="match status" value="1"/>
</dbReference>
<dbReference type="eggNOG" id="COG2356">
    <property type="taxonomic scope" value="Bacteria"/>
</dbReference>
<keyword evidence="1" id="KW-0472">Membrane</keyword>
<gene>
    <name evidence="3" type="ORF">GU90_00680</name>
</gene>
<dbReference type="RefSeq" id="WP_029721828.1">
    <property type="nucleotide sequence ID" value="NZ_JAJUIW010000019.1"/>
</dbReference>
<reference evidence="3 4" key="1">
    <citation type="submission" date="2014-06" db="EMBL/GenBank/DDBJ databases">
        <title>Saccharopolyspora rectivirgula DSM-43113 Genome sequencing.</title>
        <authorList>
            <person name="Barrera C."/>
            <person name="Millon L."/>
            <person name="Rognon B."/>
            <person name="Zaugg C."/>
            <person name="Monod M."/>
        </authorList>
    </citation>
    <scope>NUCLEOTIDE SEQUENCE [LARGE SCALE GENOMIC DNA]</scope>
    <source>
        <strain evidence="3 4">DSM 43113</strain>
    </source>
</reference>
<evidence type="ECO:0000313" key="4">
    <source>
        <dbReference type="Proteomes" id="UP000031419"/>
    </source>
</evidence>
<evidence type="ECO:0000259" key="2">
    <source>
        <dbReference type="Pfam" id="PF07510"/>
    </source>
</evidence>
<dbReference type="AlphaFoldDB" id="A0A073B230"/>
<keyword evidence="1" id="KW-1133">Transmembrane helix</keyword>
<keyword evidence="4" id="KW-1185">Reference proteome</keyword>
<sequence>MSKKAKSAGVSALIAVVAFVVWFFFDVDLLEDPASPPPSPPATRAEEQLAQLRVAPAGSMEGYSRERFEHWVAQPDAGKNCNTREAVLRRDGENVQVNNACEAVSGTWVSAYTGERLTDPSDVDIDHLVPLANAWRSGANTWDDQRREQFANDLESPQLLAVDSSSNRSKGDQDPSQWKPMREAWCDYAKDWIAVKHTYQLSVTAEEKSALQEMLATCG</sequence>
<feature type="transmembrane region" description="Helical" evidence="1">
    <location>
        <begin position="7"/>
        <end position="25"/>
    </location>
</feature>
<keyword evidence="1" id="KW-0812">Transmembrane</keyword>
<evidence type="ECO:0000313" key="3">
    <source>
        <dbReference type="EMBL" id="KEI46053.1"/>
    </source>
</evidence>
<dbReference type="PANTHER" id="PTHR24094:SF15">
    <property type="entry name" value="AMP-DEPENDENT SYNTHETASE_LIGASE DOMAIN-CONTAINING PROTEIN-RELATED"/>
    <property type="match status" value="1"/>
</dbReference>
<dbReference type="STRING" id="28042.GU90_00680"/>
<name>A0A073B230_9PSEU</name>
<organism evidence="3 4">
    <name type="scientific">Saccharopolyspora rectivirgula</name>
    <dbReference type="NCBI Taxonomy" id="28042"/>
    <lineage>
        <taxon>Bacteria</taxon>
        <taxon>Bacillati</taxon>
        <taxon>Actinomycetota</taxon>
        <taxon>Actinomycetes</taxon>
        <taxon>Pseudonocardiales</taxon>
        <taxon>Pseudonocardiaceae</taxon>
        <taxon>Saccharopolyspora</taxon>
    </lineage>
</organism>
<proteinExistence type="predicted"/>
<protein>
    <recommendedName>
        <fullName evidence="2">GmrSD restriction endonucleases C-terminal domain-containing protein</fullName>
    </recommendedName>
</protein>